<proteinExistence type="predicted"/>
<dbReference type="AlphaFoldDB" id="A0A6B0U326"/>
<evidence type="ECO:0000313" key="1">
    <source>
        <dbReference type="EMBL" id="MXU86899.1"/>
    </source>
</evidence>
<reference evidence="1" key="1">
    <citation type="submission" date="2019-12" db="EMBL/GenBank/DDBJ databases">
        <title>An insight into the sialome of adult female Ixodes ricinus ticks feeding for 6 days.</title>
        <authorList>
            <person name="Perner J."/>
            <person name="Ribeiro J.M.C."/>
        </authorList>
    </citation>
    <scope>NUCLEOTIDE SEQUENCE</scope>
    <source>
        <strain evidence="1">Semi-engorged</strain>
        <tissue evidence="1">Salivary glands</tissue>
    </source>
</reference>
<protein>
    <submittedName>
        <fullName evidence="1">Putative secreted protein</fullName>
    </submittedName>
</protein>
<accession>A0A6B0U326</accession>
<dbReference type="EMBL" id="GIFC01004816">
    <property type="protein sequence ID" value="MXU86899.1"/>
    <property type="molecule type" value="Transcribed_RNA"/>
</dbReference>
<name>A0A6B0U326_IXORI</name>
<sequence>MRRFVGIAFFSFFFYALTSIYAVEKYPDTNARRTNRSRYMHYSRLLGLPMRTLPNLGRRCSVVNFAYALHTSEASQYAFRSRKRSDRCGVLQF</sequence>
<organism evidence="1">
    <name type="scientific">Ixodes ricinus</name>
    <name type="common">Common tick</name>
    <name type="synonym">Acarus ricinus</name>
    <dbReference type="NCBI Taxonomy" id="34613"/>
    <lineage>
        <taxon>Eukaryota</taxon>
        <taxon>Metazoa</taxon>
        <taxon>Ecdysozoa</taxon>
        <taxon>Arthropoda</taxon>
        <taxon>Chelicerata</taxon>
        <taxon>Arachnida</taxon>
        <taxon>Acari</taxon>
        <taxon>Parasitiformes</taxon>
        <taxon>Ixodida</taxon>
        <taxon>Ixodoidea</taxon>
        <taxon>Ixodidae</taxon>
        <taxon>Ixodinae</taxon>
        <taxon>Ixodes</taxon>
    </lineage>
</organism>